<keyword evidence="1" id="KW-0812">Transmembrane</keyword>
<accession>A0A6A6A2G7</accession>
<feature type="transmembrane region" description="Helical" evidence="1">
    <location>
        <begin position="42"/>
        <end position="61"/>
    </location>
</feature>
<dbReference type="OrthoDB" id="3868412at2759"/>
<evidence type="ECO:0000256" key="1">
    <source>
        <dbReference type="SAM" id="Phobius"/>
    </source>
</evidence>
<name>A0A6A6A2G7_9PLEO</name>
<dbReference type="EMBL" id="ML977517">
    <property type="protein sequence ID" value="KAF2125097.1"/>
    <property type="molecule type" value="Genomic_DNA"/>
</dbReference>
<keyword evidence="3" id="KW-1185">Reference proteome</keyword>
<reference evidence="2" key="1">
    <citation type="journal article" date="2020" name="Stud. Mycol.">
        <title>101 Dothideomycetes genomes: a test case for predicting lifestyles and emergence of pathogens.</title>
        <authorList>
            <person name="Haridas S."/>
            <person name="Albert R."/>
            <person name="Binder M."/>
            <person name="Bloem J."/>
            <person name="Labutti K."/>
            <person name="Salamov A."/>
            <person name="Andreopoulos B."/>
            <person name="Baker S."/>
            <person name="Barry K."/>
            <person name="Bills G."/>
            <person name="Bluhm B."/>
            <person name="Cannon C."/>
            <person name="Castanera R."/>
            <person name="Culley D."/>
            <person name="Daum C."/>
            <person name="Ezra D."/>
            <person name="Gonzalez J."/>
            <person name="Henrissat B."/>
            <person name="Kuo A."/>
            <person name="Liang C."/>
            <person name="Lipzen A."/>
            <person name="Lutzoni F."/>
            <person name="Magnuson J."/>
            <person name="Mondo S."/>
            <person name="Nolan M."/>
            <person name="Ohm R."/>
            <person name="Pangilinan J."/>
            <person name="Park H.-J."/>
            <person name="Ramirez L."/>
            <person name="Alfaro M."/>
            <person name="Sun H."/>
            <person name="Tritt A."/>
            <person name="Yoshinaga Y."/>
            <person name="Zwiers L.-H."/>
            <person name="Turgeon B."/>
            <person name="Goodwin S."/>
            <person name="Spatafora J."/>
            <person name="Crous P."/>
            <person name="Grigoriev I."/>
        </authorList>
    </citation>
    <scope>NUCLEOTIDE SEQUENCE</scope>
    <source>
        <strain evidence="2">CBS 119687</strain>
    </source>
</reference>
<keyword evidence="1" id="KW-1133">Transmembrane helix</keyword>
<proteinExistence type="predicted"/>
<gene>
    <name evidence="2" type="ORF">P153DRAFT_120434</name>
</gene>
<protein>
    <submittedName>
        <fullName evidence="2">Uncharacterized protein</fullName>
    </submittedName>
</protein>
<sequence>MGQFSTYDHRTLRARLPVRSALFKQCTGGLVAGQETTSEFPLLYVFVCVFLLLQNFPCANVDMRSVRHMPKDLFDSCITGLVFHALRTPLLI</sequence>
<organism evidence="2 3">
    <name type="scientific">Dothidotthia symphoricarpi CBS 119687</name>
    <dbReference type="NCBI Taxonomy" id="1392245"/>
    <lineage>
        <taxon>Eukaryota</taxon>
        <taxon>Fungi</taxon>
        <taxon>Dikarya</taxon>
        <taxon>Ascomycota</taxon>
        <taxon>Pezizomycotina</taxon>
        <taxon>Dothideomycetes</taxon>
        <taxon>Pleosporomycetidae</taxon>
        <taxon>Pleosporales</taxon>
        <taxon>Dothidotthiaceae</taxon>
        <taxon>Dothidotthia</taxon>
    </lineage>
</organism>
<dbReference type="Proteomes" id="UP000799771">
    <property type="component" value="Unassembled WGS sequence"/>
</dbReference>
<dbReference type="AlphaFoldDB" id="A0A6A6A2G7"/>
<evidence type="ECO:0000313" key="3">
    <source>
        <dbReference type="Proteomes" id="UP000799771"/>
    </source>
</evidence>
<keyword evidence="1" id="KW-0472">Membrane</keyword>
<evidence type="ECO:0000313" key="2">
    <source>
        <dbReference type="EMBL" id="KAF2125097.1"/>
    </source>
</evidence>